<evidence type="ECO:0000259" key="2">
    <source>
        <dbReference type="Pfam" id="PF20434"/>
    </source>
</evidence>
<reference evidence="4" key="1">
    <citation type="journal article" date="2019" name="Int. J. Syst. Evol. Microbiol.">
        <title>The Global Catalogue of Microorganisms (GCM) 10K type strain sequencing project: providing services to taxonomists for standard genome sequencing and annotation.</title>
        <authorList>
            <consortium name="The Broad Institute Genomics Platform"/>
            <consortium name="The Broad Institute Genome Sequencing Center for Infectious Disease"/>
            <person name="Wu L."/>
            <person name="Ma J."/>
        </authorList>
    </citation>
    <scope>NUCLEOTIDE SEQUENCE [LARGE SCALE GENOMIC DNA]</scope>
    <source>
        <strain evidence="4">CGMCC 1.6964</strain>
    </source>
</reference>
<dbReference type="Gene3D" id="3.40.50.1820">
    <property type="entry name" value="alpha/beta hydrolase"/>
    <property type="match status" value="1"/>
</dbReference>
<dbReference type="PANTHER" id="PTHR48081:SF13">
    <property type="entry name" value="ALPHA_BETA HYDROLASE"/>
    <property type="match status" value="1"/>
</dbReference>
<keyword evidence="1 3" id="KW-0378">Hydrolase</keyword>
<protein>
    <submittedName>
        <fullName evidence="3">Alpha/beta hydrolase</fullName>
    </submittedName>
</protein>
<dbReference type="EMBL" id="BMLN01000006">
    <property type="protein sequence ID" value="GGO01783.1"/>
    <property type="molecule type" value="Genomic_DNA"/>
</dbReference>
<organism evidence="3 4">
    <name type="scientific">Saccharibacillus kuerlensis</name>
    <dbReference type="NCBI Taxonomy" id="459527"/>
    <lineage>
        <taxon>Bacteria</taxon>
        <taxon>Bacillati</taxon>
        <taxon>Bacillota</taxon>
        <taxon>Bacilli</taxon>
        <taxon>Bacillales</taxon>
        <taxon>Paenibacillaceae</taxon>
        <taxon>Saccharibacillus</taxon>
    </lineage>
</organism>
<dbReference type="InterPro" id="IPR050300">
    <property type="entry name" value="GDXG_lipolytic_enzyme"/>
</dbReference>
<proteinExistence type="predicted"/>
<dbReference type="Pfam" id="PF20434">
    <property type="entry name" value="BD-FAE"/>
    <property type="match status" value="1"/>
</dbReference>
<comment type="caution">
    <text evidence="3">The sequence shown here is derived from an EMBL/GenBank/DDBJ whole genome shotgun (WGS) entry which is preliminary data.</text>
</comment>
<dbReference type="GO" id="GO:0016787">
    <property type="term" value="F:hydrolase activity"/>
    <property type="evidence" value="ECO:0007669"/>
    <property type="project" value="UniProtKB-KW"/>
</dbReference>
<accession>A0ABQ2L413</accession>
<keyword evidence="4" id="KW-1185">Reference proteome</keyword>
<dbReference type="InterPro" id="IPR029058">
    <property type="entry name" value="AB_hydrolase_fold"/>
</dbReference>
<dbReference type="InterPro" id="IPR049492">
    <property type="entry name" value="BD-FAE-like_dom"/>
</dbReference>
<evidence type="ECO:0000313" key="4">
    <source>
        <dbReference type="Proteomes" id="UP000606653"/>
    </source>
</evidence>
<evidence type="ECO:0000313" key="3">
    <source>
        <dbReference type="EMBL" id="GGO01783.1"/>
    </source>
</evidence>
<dbReference type="SUPFAM" id="SSF53474">
    <property type="entry name" value="alpha/beta-Hydrolases"/>
    <property type="match status" value="1"/>
</dbReference>
<evidence type="ECO:0000256" key="1">
    <source>
        <dbReference type="ARBA" id="ARBA00022801"/>
    </source>
</evidence>
<name>A0ABQ2L413_9BACL</name>
<dbReference type="PANTHER" id="PTHR48081">
    <property type="entry name" value="AB HYDROLASE SUPERFAMILY PROTEIN C4A8.06C"/>
    <property type="match status" value="1"/>
</dbReference>
<dbReference type="Proteomes" id="UP000606653">
    <property type="component" value="Unassembled WGS sequence"/>
</dbReference>
<sequence length="292" mass="32438">MMSEQNALSKNKGPDYADIPYHFESEAQKLDIYLPDQDNTEAPYPVIVSIHGGAFKEGDKADLQVRPMLEGLKRGYAVISINYRLSGEAIFPAQIHDVKTAIRWIKANADKYRLDRKRIALWGGSAGGHLSALAGTSARNRVLEDISTGAEDYMPDVQAVIDWFGPTNFLIMDQLFRESEMQPQLIHLDPDSPESLLLGRPISEATQLAAAANPESHITSDAPPFYIQHGTHDPLIPFKQSMMLAEQLRIAIGESKVRLEILEGAGHGGSEFECPENVDKILDFLDEVLKRE</sequence>
<gene>
    <name evidence="3" type="ORF">GCM10010969_24470</name>
</gene>
<feature type="domain" description="BD-FAE-like" evidence="2">
    <location>
        <begin position="30"/>
        <end position="248"/>
    </location>
</feature>